<keyword evidence="2" id="KW-0238">DNA-binding</keyword>
<comment type="caution">
    <text evidence="5">The sequence shown here is derived from an EMBL/GenBank/DDBJ whole genome shotgun (WGS) entry which is preliminary data.</text>
</comment>
<gene>
    <name evidence="5" type="ORF">ACFSOX_18080</name>
</gene>
<dbReference type="Pfam" id="PF07729">
    <property type="entry name" value="FCD"/>
    <property type="match status" value="1"/>
</dbReference>
<dbReference type="SMART" id="SM00345">
    <property type="entry name" value="HTH_GNTR"/>
    <property type="match status" value="1"/>
</dbReference>
<name>A0ABW5APZ2_9BRAD</name>
<evidence type="ECO:0000259" key="4">
    <source>
        <dbReference type="PROSITE" id="PS50949"/>
    </source>
</evidence>
<sequence>MAKDTETKPTKRPGDRAEAIYRALRHAIIEQALEPGAKLPEDAIGERFGASRTIVRHALGRLAAEGLVELRRNRGAAVATPGWDQAGDLFDIRLGLERLVVNRLAGRLTPAQVAALDAHVAEEEAARGTDERRSIRLATEFHIVLAEMTGSAVLVRYLSEVALRCGLILALYARPHSSECAVSEHRAVIAALAKGDAAAAVAVMDQHLGAVMDRALIVPRPPKERDIGAILAPYAEDAAPAGAKRARAGRKR</sequence>
<dbReference type="PANTHER" id="PTHR43537:SF53">
    <property type="entry name" value="HTH-TYPE TRANSCRIPTIONAL REPRESSOR NANR"/>
    <property type="match status" value="1"/>
</dbReference>
<feature type="domain" description="HTH gntR-type" evidence="4">
    <location>
        <begin position="14"/>
        <end position="81"/>
    </location>
</feature>
<dbReference type="InterPro" id="IPR011711">
    <property type="entry name" value="GntR_C"/>
</dbReference>
<evidence type="ECO:0000256" key="2">
    <source>
        <dbReference type="ARBA" id="ARBA00023125"/>
    </source>
</evidence>
<keyword evidence="3" id="KW-0804">Transcription</keyword>
<dbReference type="InterPro" id="IPR008920">
    <property type="entry name" value="TF_FadR/GntR_C"/>
</dbReference>
<keyword evidence="6" id="KW-1185">Reference proteome</keyword>
<evidence type="ECO:0000256" key="1">
    <source>
        <dbReference type="ARBA" id="ARBA00023015"/>
    </source>
</evidence>
<dbReference type="PROSITE" id="PS50949">
    <property type="entry name" value="HTH_GNTR"/>
    <property type="match status" value="1"/>
</dbReference>
<dbReference type="CDD" id="cd07377">
    <property type="entry name" value="WHTH_GntR"/>
    <property type="match status" value="1"/>
</dbReference>
<dbReference type="InterPro" id="IPR036388">
    <property type="entry name" value="WH-like_DNA-bd_sf"/>
</dbReference>
<evidence type="ECO:0000256" key="3">
    <source>
        <dbReference type="ARBA" id="ARBA00023163"/>
    </source>
</evidence>
<dbReference type="SMART" id="SM00895">
    <property type="entry name" value="FCD"/>
    <property type="match status" value="1"/>
</dbReference>
<dbReference type="SUPFAM" id="SSF48008">
    <property type="entry name" value="GntR ligand-binding domain-like"/>
    <property type="match status" value="1"/>
</dbReference>
<organism evidence="5 6">
    <name type="scientific">Rhodoplanes azumiensis</name>
    <dbReference type="NCBI Taxonomy" id="1897628"/>
    <lineage>
        <taxon>Bacteria</taxon>
        <taxon>Pseudomonadati</taxon>
        <taxon>Pseudomonadota</taxon>
        <taxon>Alphaproteobacteria</taxon>
        <taxon>Hyphomicrobiales</taxon>
        <taxon>Nitrobacteraceae</taxon>
        <taxon>Rhodoplanes</taxon>
    </lineage>
</organism>
<dbReference type="InterPro" id="IPR036390">
    <property type="entry name" value="WH_DNA-bd_sf"/>
</dbReference>
<dbReference type="Pfam" id="PF00392">
    <property type="entry name" value="GntR"/>
    <property type="match status" value="1"/>
</dbReference>
<dbReference type="Proteomes" id="UP001597314">
    <property type="component" value="Unassembled WGS sequence"/>
</dbReference>
<protein>
    <submittedName>
        <fullName evidence="5">GntR family transcriptional regulator</fullName>
    </submittedName>
</protein>
<proteinExistence type="predicted"/>
<dbReference type="Gene3D" id="1.10.10.10">
    <property type="entry name" value="Winged helix-like DNA-binding domain superfamily/Winged helix DNA-binding domain"/>
    <property type="match status" value="1"/>
</dbReference>
<dbReference type="PANTHER" id="PTHR43537">
    <property type="entry name" value="TRANSCRIPTIONAL REGULATOR, GNTR FAMILY"/>
    <property type="match status" value="1"/>
</dbReference>
<accession>A0ABW5APZ2</accession>
<reference evidence="6" key="1">
    <citation type="journal article" date="2019" name="Int. J. Syst. Evol. Microbiol.">
        <title>The Global Catalogue of Microorganisms (GCM) 10K type strain sequencing project: providing services to taxonomists for standard genome sequencing and annotation.</title>
        <authorList>
            <consortium name="The Broad Institute Genomics Platform"/>
            <consortium name="The Broad Institute Genome Sequencing Center for Infectious Disease"/>
            <person name="Wu L."/>
            <person name="Ma J."/>
        </authorList>
    </citation>
    <scope>NUCLEOTIDE SEQUENCE [LARGE SCALE GENOMIC DNA]</scope>
    <source>
        <strain evidence="6">CGMCC 1.6774</strain>
    </source>
</reference>
<dbReference type="InterPro" id="IPR000524">
    <property type="entry name" value="Tscrpt_reg_HTH_GntR"/>
</dbReference>
<evidence type="ECO:0000313" key="6">
    <source>
        <dbReference type="Proteomes" id="UP001597314"/>
    </source>
</evidence>
<evidence type="ECO:0000313" key="5">
    <source>
        <dbReference type="EMBL" id="MFD2184067.1"/>
    </source>
</evidence>
<dbReference type="RefSeq" id="WP_378479262.1">
    <property type="nucleotide sequence ID" value="NZ_JBHUIW010000023.1"/>
</dbReference>
<keyword evidence="1" id="KW-0805">Transcription regulation</keyword>
<dbReference type="EMBL" id="JBHUIW010000023">
    <property type="protein sequence ID" value="MFD2184067.1"/>
    <property type="molecule type" value="Genomic_DNA"/>
</dbReference>
<dbReference type="SUPFAM" id="SSF46785">
    <property type="entry name" value="Winged helix' DNA-binding domain"/>
    <property type="match status" value="1"/>
</dbReference>
<dbReference type="Gene3D" id="1.20.120.530">
    <property type="entry name" value="GntR ligand-binding domain-like"/>
    <property type="match status" value="1"/>
</dbReference>